<name>U1PV19_9EURY</name>
<evidence type="ECO:0000313" key="2">
    <source>
        <dbReference type="Proteomes" id="UP000030710"/>
    </source>
</evidence>
<proteinExistence type="predicted"/>
<protein>
    <submittedName>
        <fullName evidence="1">Uncharacterized protein</fullName>
    </submittedName>
</protein>
<evidence type="ECO:0000313" key="1">
    <source>
        <dbReference type="EMBL" id="ERG96241.1"/>
    </source>
</evidence>
<sequence>MTRQAGRTLLAHAPETTAASPFQRAAVAVDICDGDADDDAIGVADRFQDVVIPERP</sequence>
<reference evidence="1 2" key="1">
    <citation type="journal article" date="2013" name="PLoS ONE">
        <title>Assembly-driven community genomics of a hypersaline microbial ecosystem.</title>
        <authorList>
            <person name="Podell S."/>
            <person name="Ugalde J.A."/>
            <person name="Narasingarao P."/>
            <person name="Banfield J.F."/>
            <person name="Heidelberg K.B."/>
            <person name="Allen E.E."/>
        </authorList>
    </citation>
    <scope>NUCLEOTIDE SEQUENCE [LARGE SCALE GENOMIC DNA]</scope>
    <source>
        <strain evidence="2">J07HQW2</strain>
    </source>
</reference>
<dbReference type="Proteomes" id="UP000030710">
    <property type="component" value="Unassembled WGS sequence"/>
</dbReference>
<dbReference type="EMBL" id="KE356561">
    <property type="protein sequence ID" value="ERG96241.1"/>
    <property type="molecule type" value="Genomic_DNA"/>
</dbReference>
<gene>
    <name evidence="1" type="ORF">J07HQW2_02716</name>
</gene>
<organism evidence="1 2">
    <name type="scientific">Haloquadratum walsbyi J07HQW2</name>
    <dbReference type="NCBI Taxonomy" id="1238425"/>
    <lineage>
        <taxon>Archaea</taxon>
        <taxon>Methanobacteriati</taxon>
        <taxon>Methanobacteriota</taxon>
        <taxon>Stenosarchaea group</taxon>
        <taxon>Halobacteria</taxon>
        <taxon>Halobacteriales</taxon>
        <taxon>Haloferacaceae</taxon>
        <taxon>Haloquadratum</taxon>
    </lineage>
</organism>
<accession>U1PV19</accession>
<dbReference type="AlphaFoldDB" id="U1PV19"/>
<dbReference type="HOGENOM" id="CLU_3003107_0_0_2"/>